<dbReference type="SUPFAM" id="SSF52343">
    <property type="entry name" value="Ferredoxin reductase-like, C-terminal NADP-linked domain"/>
    <property type="match status" value="1"/>
</dbReference>
<dbReference type="InterPro" id="IPR050415">
    <property type="entry name" value="MRET"/>
</dbReference>
<dbReference type="PANTHER" id="PTHR47354">
    <property type="entry name" value="NADH OXIDOREDUCTASE HCR"/>
    <property type="match status" value="1"/>
</dbReference>
<evidence type="ECO:0000313" key="10">
    <source>
        <dbReference type="EMBL" id="HHJ64859.1"/>
    </source>
</evidence>
<sequence length="235" mass="27200">MDLPVVEIVEETPTTKTLVFDLEGRPFRFYPGQFVVLEVPHPETGEKLRRAYSIASPPTRRDRIELTVKRVENGRASVYLTTRVRIGERFRMKGPYGRFYWTEKLHSRIALLGAGSGVVPLVSILRYIRDRDLGNVDAVFLGSFTSYEEVIYREELLELGKLKNVRIALTLTREFPDSWQGYRGRINREILSREIPDAVERLHYLCGPPGFVESVRGTLLDLGVDRRNLKTERYR</sequence>
<organism evidence="10">
    <name type="scientific">Aquifex aeolicus</name>
    <dbReference type="NCBI Taxonomy" id="63363"/>
    <lineage>
        <taxon>Bacteria</taxon>
        <taxon>Pseudomonadati</taxon>
        <taxon>Aquificota</taxon>
        <taxon>Aquificia</taxon>
        <taxon>Aquificales</taxon>
        <taxon>Aquificaceae</taxon>
        <taxon>Aquifex</taxon>
    </lineage>
</organism>
<dbReference type="InterPro" id="IPR017938">
    <property type="entry name" value="Riboflavin_synthase-like_b-brl"/>
</dbReference>
<keyword evidence="6" id="KW-0560">Oxidoreductase</keyword>
<dbReference type="CDD" id="cd06217">
    <property type="entry name" value="FNR_iron_sulfur_binding_3"/>
    <property type="match status" value="1"/>
</dbReference>
<evidence type="ECO:0000256" key="1">
    <source>
        <dbReference type="ARBA" id="ARBA00001974"/>
    </source>
</evidence>
<evidence type="ECO:0000256" key="6">
    <source>
        <dbReference type="ARBA" id="ARBA00023002"/>
    </source>
</evidence>
<dbReference type="InterPro" id="IPR017927">
    <property type="entry name" value="FAD-bd_FR_type"/>
</dbReference>
<dbReference type="Gene3D" id="2.40.30.10">
    <property type="entry name" value="Translation factors"/>
    <property type="match status" value="1"/>
</dbReference>
<dbReference type="InterPro" id="IPR001433">
    <property type="entry name" value="OxRdtase_FAD/NAD-bd"/>
</dbReference>
<name>A0A7C5QAI7_AQUAO</name>
<dbReference type="Proteomes" id="UP000885792">
    <property type="component" value="Unassembled WGS sequence"/>
</dbReference>
<keyword evidence="5" id="KW-0274">FAD</keyword>
<keyword evidence="3" id="KW-0001">2Fe-2S</keyword>
<dbReference type="InterPro" id="IPR001709">
    <property type="entry name" value="Flavoprot_Pyr_Nucl_cyt_Rdtase"/>
</dbReference>
<dbReference type="GO" id="GO:0046872">
    <property type="term" value="F:metal ion binding"/>
    <property type="evidence" value="ECO:0007669"/>
    <property type="project" value="UniProtKB-KW"/>
</dbReference>
<comment type="cofactor">
    <cofactor evidence="1">
        <name>FAD</name>
        <dbReference type="ChEBI" id="CHEBI:57692"/>
    </cofactor>
</comment>
<dbReference type="GO" id="GO:0016491">
    <property type="term" value="F:oxidoreductase activity"/>
    <property type="evidence" value="ECO:0007669"/>
    <property type="project" value="UniProtKB-KW"/>
</dbReference>
<dbReference type="PANTHER" id="PTHR47354:SF6">
    <property type="entry name" value="NADH OXIDOREDUCTASE HCR"/>
    <property type="match status" value="1"/>
</dbReference>
<dbReference type="PROSITE" id="PS51384">
    <property type="entry name" value="FAD_FR"/>
    <property type="match status" value="1"/>
</dbReference>
<dbReference type="Gene3D" id="3.40.50.80">
    <property type="entry name" value="Nucleotide-binding domain of ferredoxin-NADP reductase (FNR) module"/>
    <property type="match status" value="1"/>
</dbReference>
<dbReference type="EMBL" id="DRNB01000302">
    <property type="protein sequence ID" value="HHJ64859.1"/>
    <property type="molecule type" value="Genomic_DNA"/>
</dbReference>
<keyword evidence="2" id="KW-0285">Flavoprotein</keyword>
<dbReference type="InterPro" id="IPR039261">
    <property type="entry name" value="FNR_nucleotide-bd"/>
</dbReference>
<dbReference type="Pfam" id="PF00970">
    <property type="entry name" value="FAD_binding_6"/>
    <property type="match status" value="1"/>
</dbReference>
<evidence type="ECO:0000256" key="7">
    <source>
        <dbReference type="ARBA" id="ARBA00023004"/>
    </source>
</evidence>
<dbReference type="SUPFAM" id="SSF63380">
    <property type="entry name" value="Riboflavin synthase domain-like"/>
    <property type="match status" value="1"/>
</dbReference>
<dbReference type="GO" id="GO:0051537">
    <property type="term" value="F:2 iron, 2 sulfur cluster binding"/>
    <property type="evidence" value="ECO:0007669"/>
    <property type="project" value="UniProtKB-KW"/>
</dbReference>
<keyword evidence="8" id="KW-0411">Iron-sulfur</keyword>
<dbReference type="Pfam" id="PF00175">
    <property type="entry name" value="NAD_binding_1"/>
    <property type="match status" value="1"/>
</dbReference>
<proteinExistence type="predicted"/>
<dbReference type="PRINTS" id="PR00371">
    <property type="entry name" value="FPNCR"/>
</dbReference>
<evidence type="ECO:0000256" key="5">
    <source>
        <dbReference type="ARBA" id="ARBA00022827"/>
    </source>
</evidence>
<keyword evidence="4" id="KW-0479">Metal-binding</keyword>
<accession>A0A7C5QAI7</accession>
<protein>
    <submittedName>
        <fullName evidence="10">Oxidoreductase</fullName>
    </submittedName>
</protein>
<dbReference type="PRINTS" id="PR00410">
    <property type="entry name" value="PHEHYDRXLASE"/>
</dbReference>
<evidence type="ECO:0000256" key="2">
    <source>
        <dbReference type="ARBA" id="ARBA00022630"/>
    </source>
</evidence>
<dbReference type="AlphaFoldDB" id="A0A7C5QAI7"/>
<evidence type="ECO:0000256" key="4">
    <source>
        <dbReference type="ARBA" id="ARBA00022723"/>
    </source>
</evidence>
<evidence type="ECO:0000256" key="3">
    <source>
        <dbReference type="ARBA" id="ARBA00022714"/>
    </source>
</evidence>
<evidence type="ECO:0000256" key="8">
    <source>
        <dbReference type="ARBA" id="ARBA00023014"/>
    </source>
</evidence>
<reference evidence="10" key="1">
    <citation type="journal article" date="2020" name="mSystems">
        <title>Genome- and Community-Level Interaction Insights into Carbon Utilization and Element Cycling Functions of Hydrothermarchaeota in Hydrothermal Sediment.</title>
        <authorList>
            <person name="Zhou Z."/>
            <person name="Liu Y."/>
            <person name="Xu W."/>
            <person name="Pan J."/>
            <person name="Luo Z.H."/>
            <person name="Li M."/>
        </authorList>
    </citation>
    <scope>NUCLEOTIDE SEQUENCE [LARGE SCALE GENOMIC DNA]</scope>
    <source>
        <strain evidence="10">HyVt-501</strain>
    </source>
</reference>
<gene>
    <name evidence="10" type="ORF">ENJ61_08145</name>
</gene>
<feature type="domain" description="FAD-binding FR-type" evidence="9">
    <location>
        <begin position="1"/>
        <end position="102"/>
    </location>
</feature>
<keyword evidence="7" id="KW-0408">Iron</keyword>
<comment type="caution">
    <text evidence="10">The sequence shown here is derived from an EMBL/GenBank/DDBJ whole genome shotgun (WGS) entry which is preliminary data.</text>
</comment>
<evidence type="ECO:0000259" key="9">
    <source>
        <dbReference type="PROSITE" id="PS51384"/>
    </source>
</evidence>
<dbReference type="InterPro" id="IPR008333">
    <property type="entry name" value="Cbr1-like_FAD-bd_dom"/>
</dbReference>